<feature type="domain" description="Hint" evidence="2">
    <location>
        <begin position="114"/>
        <end position="219"/>
    </location>
</feature>
<accession>A0A1L9B2H3</accession>
<comment type="caution">
    <text evidence="3">The sequence shown here is derived from an EMBL/GenBank/DDBJ whole genome shotgun (WGS) entry which is preliminary data.</text>
</comment>
<evidence type="ECO:0000256" key="1">
    <source>
        <dbReference type="SAM" id="SignalP"/>
    </source>
</evidence>
<evidence type="ECO:0000313" key="4">
    <source>
        <dbReference type="Proteomes" id="UP000182229"/>
    </source>
</evidence>
<dbReference type="SUPFAM" id="SSF51294">
    <property type="entry name" value="Hedgehog/intein (Hint) domain"/>
    <property type="match status" value="1"/>
</dbReference>
<dbReference type="InterPro" id="IPR036844">
    <property type="entry name" value="Hint_dom_sf"/>
</dbReference>
<dbReference type="PROSITE" id="PS51257">
    <property type="entry name" value="PROKAR_LIPOPROTEIN"/>
    <property type="match status" value="1"/>
</dbReference>
<sequence length="279" mass="30373">MKNSGFTLTVWLGMTLSALGCGGVAAAPSETESAGLAEQSTSLTEVMGLDQFKYLGLTSIERCARAISAEECKIELDYGLEQNLITREAYDWGLVNGYYPVIGRRDTVDAVCKCGCFEANTLILTQDKLGAPAWIAAKDITKETTLFSLNEQATLSQPTFDTKPILAFTKGEEHPALYVFELDNGHTLKVTQNHGMLLSDGRVVEARTLEAGAEFVALDGATVRVKNLRFEHTKEDVYNFEVESQISAGHIIAAEGVLVGDMAWQNQLGRELGSIAVRR</sequence>
<dbReference type="STRING" id="83449.BON30_32370"/>
<dbReference type="GO" id="GO:0016539">
    <property type="term" value="P:intein-mediated protein splicing"/>
    <property type="evidence" value="ECO:0007669"/>
    <property type="project" value="InterPro"/>
</dbReference>
<evidence type="ECO:0000313" key="3">
    <source>
        <dbReference type="EMBL" id="OJH36462.1"/>
    </source>
</evidence>
<dbReference type="PROSITE" id="PS50817">
    <property type="entry name" value="INTEIN_N_TER"/>
    <property type="match status" value="1"/>
</dbReference>
<dbReference type="EMBL" id="MPIN01000010">
    <property type="protein sequence ID" value="OJH36462.1"/>
    <property type="molecule type" value="Genomic_DNA"/>
</dbReference>
<protein>
    <recommendedName>
        <fullName evidence="2">Hint domain-containing protein</fullName>
    </recommendedName>
</protein>
<reference evidence="4" key="1">
    <citation type="submission" date="2016-11" db="EMBL/GenBank/DDBJ databases">
        <authorList>
            <person name="Shukria A."/>
            <person name="Stevens D.C."/>
        </authorList>
    </citation>
    <scope>NUCLEOTIDE SEQUENCE [LARGE SCALE GENOMIC DNA]</scope>
    <source>
        <strain evidence="4">Cbfe23</strain>
    </source>
</reference>
<dbReference type="SMART" id="SM00306">
    <property type="entry name" value="HintN"/>
    <property type="match status" value="1"/>
</dbReference>
<reference evidence="3 4" key="2">
    <citation type="submission" date="2016-12" db="EMBL/GenBank/DDBJ databases">
        <title>Draft Genome Sequence of Cystobacter ferrugineus Strain Cbfe23.</title>
        <authorList>
            <person name="Akbar S."/>
            <person name="Dowd S.E."/>
            <person name="Stevens D.C."/>
        </authorList>
    </citation>
    <scope>NUCLEOTIDE SEQUENCE [LARGE SCALE GENOMIC DNA]</scope>
    <source>
        <strain evidence="3 4">Cbfe23</strain>
    </source>
</reference>
<dbReference type="InterPro" id="IPR006141">
    <property type="entry name" value="Intein_N"/>
</dbReference>
<dbReference type="AlphaFoldDB" id="A0A1L9B2H3"/>
<gene>
    <name evidence="3" type="ORF">BON30_32370</name>
</gene>
<dbReference type="InterPro" id="IPR003587">
    <property type="entry name" value="Hint_dom_N"/>
</dbReference>
<keyword evidence="1" id="KW-0732">Signal</keyword>
<keyword evidence="4" id="KW-1185">Reference proteome</keyword>
<dbReference type="Proteomes" id="UP000182229">
    <property type="component" value="Unassembled WGS sequence"/>
</dbReference>
<name>A0A1L9B2H3_9BACT</name>
<proteinExistence type="predicted"/>
<feature type="signal peptide" evidence="1">
    <location>
        <begin position="1"/>
        <end position="26"/>
    </location>
</feature>
<dbReference type="Gene3D" id="2.170.16.10">
    <property type="entry name" value="Hedgehog/Intein (Hint) domain"/>
    <property type="match status" value="1"/>
</dbReference>
<dbReference type="CDD" id="cd00081">
    <property type="entry name" value="Hint"/>
    <property type="match status" value="1"/>
</dbReference>
<feature type="chain" id="PRO_5013381399" description="Hint domain-containing protein" evidence="1">
    <location>
        <begin position="27"/>
        <end position="279"/>
    </location>
</feature>
<evidence type="ECO:0000259" key="2">
    <source>
        <dbReference type="SMART" id="SM00306"/>
    </source>
</evidence>
<organism evidence="3 4">
    <name type="scientific">Cystobacter ferrugineus</name>
    <dbReference type="NCBI Taxonomy" id="83449"/>
    <lineage>
        <taxon>Bacteria</taxon>
        <taxon>Pseudomonadati</taxon>
        <taxon>Myxococcota</taxon>
        <taxon>Myxococcia</taxon>
        <taxon>Myxococcales</taxon>
        <taxon>Cystobacterineae</taxon>
        <taxon>Archangiaceae</taxon>
        <taxon>Cystobacter</taxon>
    </lineage>
</organism>